<evidence type="ECO:0000256" key="2">
    <source>
        <dbReference type="SAM" id="SignalP"/>
    </source>
</evidence>
<feature type="chain" id="PRO_5043124326" evidence="2">
    <location>
        <begin position="19"/>
        <end position="431"/>
    </location>
</feature>
<dbReference type="WBParaSite" id="HPLM_0001912301-mRNA-1">
    <property type="protein sequence ID" value="HPLM_0001912301-mRNA-1"/>
    <property type="gene ID" value="HPLM_0001912301"/>
</dbReference>
<keyword evidence="4" id="KW-1185">Reference proteome</keyword>
<evidence type="ECO:0000313" key="3">
    <source>
        <dbReference type="EMBL" id="VDO75166.1"/>
    </source>
</evidence>
<feature type="compositionally biased region" description="Polar residues" evidence="1">
    <location>
        <begin position="40"/>
        <end position="54"/>
    </location>
</feature>
<evidence type="ECO:0000313" key="5">
    <source>
        <dbReference type="WBParaSite" id="HPLM_0001912301-mRNA-1"/>
    </source>
</evidence>
<sequence length="431" mass="48810">MVFPLSLLLFGMIAGISADYEDQDRPYFSNDGTLLPGTAEDSNGMNNEDSQNNIDHNKVTFPLPTNFGEELAELSKTNPILCRGMEKLYKNITAMETDLRAKYLFFSKMIEIFKNLKQNITGYDNPALIFEKALHSVSEESRKTIGDFLNFNARDFNPNIPYQQKRADPFELELAVVALYDTLQKLHDIAIKLDRGCGELLKTYFEYYLSDAENEDSNSHPFNNLAVPPDAIKEPLGPYLNAESEDSNSYPFNNGAVRPDAIKEPLGPYLNGINIETNFHEELAELSKINPVLYGVMEELHKNIIARESDLKAKYLFFGEIIETFKKKKDIIGSDDPASILGKALYSVPAERRDILVDFLSSNEKEVDFAALALYDILQKLCDIAIKLNPDRGESLKPYFNYYLGAHMRYNTSITHYFSRVGKVAQAAEFC</sequence>
<feature type="region of interest" description="Disordered" evidence="1">
    <location>
        <begin position="31"/>
        <end position="55"/>
    </location>
</feature>
<dbReference type="AlphaFoldDB" id="A0A0N4X431"/>
<dbReference type="Proteomes" id="UP000268014">
    <property type="component" value="Unassembled WGS sequence"/>
</dbReference>
<name>A0A0N4X431_HAEPC</name>
<gene>
    <name evidence="3" type="ORF">HPLM_LOCUS19115</name>
</gene>
<keyword evidence="2" id="KW-0732">Signal</keyword>
<organism evidence="5">
    <name type="scientific">Haemonchus placei</name>
    <name type="common">Barber's pole worm</name>
    <dbReference type="NCBI Taxonomy" id="6290"/>
    <lineage>
        <taxon>Eukaryota</taxon>
        <taxon>Metazoa</taxon>
        <taxon>Ecdysozoa</taxon>
        <taxon>Nematoda</taxon>
        <taxon>Chromadorea</taxon>
        <taxon>Rhabditida</taxon>
        <taxon>Rhabditina</taxon>
        <taxon>Rhabditomorpha</taxon>
        <taxon>Strongyloidea</taxon>
        <taxon>Trichostrongylidae</taxon>
        <taxon>Haemonchus</taxon>
    </lineage>
</organism>
<evidence type="ECO:0000313" key="4">
    <source>
        <dbReference type="Proteomes" id="UP000268014"/>
    </source>
</evidence>
<reference evidence="3 4" key="2">
    <citation type="submission" date="2018-11" db="EMBL/GenBank/DDBJ databases">
        <authorList>
            <consortium name="Pathogen Informatics"/>
        </authorList>
    </citation>
    <scope>NUCLEOTIDE SEQUENCE [LARGE SCALE GENOMIC DNA]</scope>
    <source>
        <strain evidence="3 4">MHpl1</strain>
    </source>
</reference>
<evidence type="ECO:0000256" key="1">
    <source>
        <dbReference type="SAM" id="MobiDB-lite"/>
    </source>
</evidence>
<proteinExistence type="predicted"/>
<protein>
    <submittedName>
        <fullName evidence="5">Rhoptry-associated protein 1</fullName>
    </submittedName>
</protein>
<dbReference type="OMA" id="MRYNTSI"/>
<feature type="signal peptide" evidence="2">
    <location>
        <begin position="1"/>
        <end position="18"/>
    </location>
</feature>
<accession>A0A0N4X431</accession>
<dbReference type="EMBL" id="UZAF01021055">
    <property type="protein sequence ID" value="VDO75166.1"/>
    <property type="molecule type" value="Genomic_DNA"/>
</dbReference>
<reference evidence="5" key="1">
    <citation type="submission" date="2017-02" db="UniProtKB">
        <authorList>
            <consortium name="WormBaseParasite"/>
        </authorList>
    </citation>
    <scope>IDENTIFICATION</scope>
</reference>
<dbReference type="OrthoDB" id="10472265at2759"/>